<organism evidence="1 2">
    <name type="scientific">Yersinia intermedia</name>
    <dbReference type="NCBI Taxonomy" id="631"/>
    <lineage>
        <taxon>Bacteria</taxon>
        <taxon>Pseudomonadati</taxon>
        <taxon>Pseudomonadota</taxon>
        <taxon>Gammaproteobacteria</taxon>
        <taxon>Enterobacterales</taxon>
        <taxon>Yersiniaceae</taxon>
        <taxon>Yersinia</taxon>
    </lineage>
</organism>
<dbReference type="EMBL" id="CP046294">
    <property type="protein sequence ID" value="QGR72266.1"/>
    <property type="molecule type" value="Genomic_DNA"/>
</dbReference>
<keyword evidence="2" id="KW-1185">Reference proteome</keyword>
<sequence>MTKAKRDAVDTLTGYFYQFDKTIIEALKKDGNTILTVEGIEDIDLNDELSTTAVQCKYYSKQSYSPSTIKDAVTLMFEDFMSRKSKSEIPIKYFLYGNFKDGQDRFPKEITINYIKDNFLTKNKQVKKKNDKRDDTDEYETITIKTHEVLGATDNELIQFVESLIIDIDAPNYESQYAILISSLCTEFKCEEIEAEKYFYNNALCLIKKLSMEQLPENRKISKNEFIEKIDSKKLLFNIWSFAKLKRDKYIRFVKDEIRGSGFNANYQNTVYIFQGMESVTPSNLSLLVIGMVKKNSKKRKINGMHVYTYIYFHKIPTTTLLSVKDYLHQSDIRFNDGYPYFESSFKIEYLIMDNYRNSNPDLMIINSIEDLNKICLCNSRLLSIYDFHASSEGVKVSGNFQKNDIYINDPKVIKEVLL</sequence>
<dbReference type="NCBIfam" id="NF042945">
    <property type="entry name" value="DUF4297_antiphage"/>
    <property type="match status" value="1"/>
</dbReference>
<dbReference type="RefSeq" id="WP_155967915.1">
    <property type="nucleotide sequence ID" value="NZ_CP046293.1"/>
</dbReference>
<proteinExistence type="predicted"/>
<evidence type="ECO:0000313" key="2">
    <source>
        <dbReference type="Proteomes" id="UP000424966"/>
    </source>
</evidence>
<dbReference type="GeneID" id="58048392"/>
<protein>
    <recommendedName>
        <fullName evidence="3">Restriction endonuclease type IV Mrr domain-containing protein</fullName>
    </recommendedName>
</protein>
<name>A0ABX6FBN9_YERIN</name>
<evidence type="ECO:0008006" key="3">
    <source>
        <dbReference type="Google" id="ProtNLM"/>
    </source>
</evidence>
<dbReference type="Proteomes" id="UP000424966">
    <property type="component" value="Chromosome"/>
</dbReference>
<accession>A0ABX6FBN9</accession>
<gene>
    <name evidence="1" type="ORF">FOC37_18975</name>
</gene>
<reference evidence="1 2" key="1">
    <citation type="submission" date="2019-11" db="EMBL/GenBank/DDBJ databases">
        <title>FDA dAtabase for Regulatory Grade micrObial Sequences (FDA-ARGOS): Supporting development and validation of Infectious Disease Dx tests.</title>
        <authorList>
            <person name="Patel R."/>
            <person name="Rucinski S."/>
            <person name="Tallon L."/>
            <person name="Sadzewicz L."/>
            <person name="Vavikolanu K."/>
            <person name="Mehta A."/>
            <person name="Aluvathingal J."/>
            <person name="Nadendla S."/>
            <person name="Nandy P."/>
            <person name="Geyer C."/>
            <person name="Yan Y."/>
            <person name="Sichtig H."/>
        </authorList>
    </citation>
    <scope>NUCLEOTIDE SEQUENCE [LARGE SCALE GENOMIC DNA]</scope>
    <source>
        <strain evidence="1 2">FDAARGOS_729</strain>
    </source>
</reference>
<evidence type="ECO:0000313" key="1">
    <source>
        <dbReference type="EMBL" id="QGR72266.1"/>
    </source>
</evidence>